<feature type="region of interest" description="Disordered" evidence="1">
    <location>
        <begin position="1"/>
        <end position="37"/>
    </location>
</feature>
<name>A0A7X0G769_9ACTN</name>
<organism evidence="2 3">
    <name type="scientific">Actinomadura coerulea</name>
    <dbReference type="NCBI Taxonomy" id="46159"/>
    <lineage>
        <taxon>Bacteria</taxon>
        <taxon>Bacillati</taxon>
        <taxon>Actinomycetota</taxon>
        <taxon>Actinomycetes</taxon>
        <taxon>Streptosporangiales</taxon>
        <taxon>Thermomonosporaceae</taxon>
        <taxon>Actinomadura</taxon>
    </lineage>
</organism>
<dbReference type="Proteomes" id="UP000546324">
    <property type="component" value="Unassembled WGS sequence"/>
</dbReference>
<gene>
    <name evidence="2" type="ORF">BKA00_006420</name>
</gene>
<sequence length="67" mass="7068">MSECGAEVQEPVRRTLGAPRREADVHGVSPNADEAMEPERRAVLRGVACNAGEPVPGGRSVNDKVEG</sequence>
<accession>A0A7X0G769</accession>
<evidence type="ECO:0000256" key="1">
    <source>
        <dbReference type="SAM" id="MobiDB-lite"/>
    </source>
</evidence>
<protein>
    <submittedName>
        <fullName evidence="2">Uncharacterized protein</fullName>
    </submittedName>
</protein>
<evidence type="ECO:0000313" key="2">
    <source>
        <dbReference type="EMBL" id="MBB6399506.1"/>
    </source>
</evidence>
<dbReference type="EMBL" id="JACHMQ010000001">
    <property type="protein sequence ID" value="MBB6399506.1"/>
    <property type="molecule type" value="Genomic_DNA"/>
</dbReference>
<comment type="caution">
    <text evidence="2">The sequence shown here is derived from an EMBL/GenBank/DDBJ whole genome shotgun (WGS) entry which is preliminary data.</text>
</comment>
<proteinExistence type="predicted"/>
<evidence type="ECO:0000313" key="3">
    <source>
        <dbReference type="Proteomes" id="UP000546324"/>
    </source>
</evidence>
<dbReference type="AlphaFoldDB" id="A0A7X0G769"/>
<reference evidence="2 3" key="1">
    <citation type="submission" date="2020-08" db="EMBL/GenBank/DDBJ databases">
        <title>Sequencing the genomes of 1000 actinobacteria strains.</title>
        <authorList>
            <person name="Klenk H.-P."/>
        </authorList>
    </citation>
    <scope>NUCLEOTIDE SEQUENCE [LARGE SCALE GENOMIC DNA]</scope>
    <source>
        <strain evidence="2 3">DSM 43675</strain>
    </source>
</reference>
<keyword evidence="3" id="KW-1185">Reference proteome</keyword>